<evidence type="ECO:0000313" key="5">
    <source>
        <dbReference type="Proteomes" id="UP000663864"/>
    </source>
</evidence>
<feature type="compositionally biased region" description="Polar residues" evidence="2">
    <location>
        <begin position="222"/>
        <end position="240"/>
    </location>
</feature>
<name>A0A814IC87_9BILA</name>
<dbReference type="EMBL" id="CAJNOT010000560">
    <property type="protein sequence ID" value="CAF1021350.1"/>
    <property type="molecule type" value="Genomic_DNA"/>
</dbReference>
<protein>
    <recommendedName>
        <fullName evidence="3">C2 NT-type domain-containing protein</fullName>
    </recommendedName>
</protein>
<accession>A0A814IC87</accession>
<feature type="domain" description="C2 NT-type" evidence="3">
    <location>
        <begin position="27"/>
        <end position="171"/>
    </location>
</feature>
<comment type="caution">
    <text evidence="4">The sequence shown here is derived from an EMBL/GenBank/DDBJ whole genome shotgun (WGS) entry which is preliminary data.</text>
</comment>
<dbReference type="InterPro" id="IPR019448">
    <property type="entry name" value="NT-C2"/>
</dbReference>
<sequence length="373" mass="42245">MANNMDESETKNPNETVNGKGTNSLLSTFNRKRRHTFDVDLKVERVLSLPYASGKFFFKIRLLNGGNHIYTCHERFEVHENKVEFNIGDHFQVKMTSRIDNFTLDHCYCRISIRKEGRAGHSYEKIGYYDLDLASVAGTGDESKACLLNGYKQTNSSPSNAYLEIRMKVTVLEGDHIFRRPDNDHPYIKIEQIPSNNKIHEPFPDECSSTMTGSAGELYPPLTTNSNRGHSRQASKSSMCSNYSTTSINSTNNSNPPDKNHLRHILYGSHHFHNVHSDPNMLSNCRQGSDEESHYQSQRRLINKRRTPCIDQFGDIQRRLHSTRVDANEIVNSVLNNTAKTVENPNGYLCLMYNEDGTAHVGSSSSASLFVST</sequence>
<evidence type="ECO:0000256" key="2">
    <source>
        <dbReference type="SAM" id="MobiDB-lite"/>
    </source>
</evidence>
<reference evidence="4" key="1">
    <citation type="submission" date="2021-02" db="EMBL/GenBank/DDBJ databases">
        <authorList>
            <person name="Nowell W R."/>
        </authorList>
    </citation>
    <scope>NUCLEOTIDE SEQUENCE</scope>
</reference>
<dbReference type="AlphaFoldDB" id="A0A814IC87"/>
<evidence type="ECO:0000259" key="3">
    <source>
        <dbReference type="PROSITE" id="PS51840"/>
    </source>
</evidence>
<gene>
    <name evidence="4" type="ORF">ZHD862_LOCUS13557</name>
</gene>
<dbReference type="InterPro" id="IPR039931">
    <property type="entry name" value="EEIG1/2-like"/>
</dbReference>
<feature type="compositionally biased region" description="Low complexity" evidence="2">
    <location>
        <begin position="241"/>
        <end position="255"/>
    </location>
</feature>
<proteinExistence type="inferred from homology"/>
<dbReference type="Proteomes" id="UP000663864">
    <property type="component" value="Unassembled WGS sequence"/>
</dbReference>
<dbReference type="PANTHER" id="PTHR21456:SF1">
    <property type="entry name" value="C2 NT-TYPE DOMAIN-CONTAINING PROTEIN"/>
    <property type="match status" value="1"/>
</dbReference>
<comment type="similarity">
    <text evidence="1">Belongs to the EEIG family.</text>
</comment>
<evidence type="ECO:0000313" key="4">
    <source>
        <dbReference type="EMBL" id="CAF1021350.1"/>
    </source>
</evidence>
<dbReference type="Pfam" id="PF10358">
    <property type="entry name" value="NT-C2"/>
    <property type="match status" value="1"/>
</dbReference>
<feature type="region of interest" description="Disordered" evidence="2">
    <location>
        <begin position="1"/>
        <end position="25"/>
    </location>
</feature>
<dbReference type="PROSITE" id="PS51840">
    <property type="entry name" value="C2_NT"/>
    <property type="match status" value="1"/>
</dbReference>
<dbReference type="PANTHER" id="PTHR21456">
    <property type="entry name" value="FAMILY WITH SEQUENCE SIMILARITY 102"/>
    <property type="match status" value="1"/>
</dbReference>
<evidence type="ECO:0000256" key="1">
    <source>
        <dbReference type="ARBA" id="ARBA00034780"/>
    </source>
</evidence>
<organism evidence="4 5">
    <name type="scientific">Rotaria sordida</name>
    <dbReference type="NCBI Taxonomy" id="392033"/>
    <lineage>
        <taxon>Eukaryota</taxon>
        <taxon>Metazoa</taxon>
        <taxon>Spiralia</taxon>
        <taxon>Gnathifera</taxon>
        <taxon>Rotifera</taxon>
        <taxon>Eurotatoria</taxon>
        <taxon>Bdelloidea</taxon>
        <taxon>Philodinida</taxon>
        <taxon>Philodinidae</taxon>
        <taxon>Rotaria</taxon>
    </lineage>
</organism>
<feature type="region of interest" description="Disordered" evidence="2">
    <location>
        <begin position="207"/>
        <end position="261"/>
    </location>
</feature>